<accession>A0A6P5ZY40</accession>
<dbReference type="KEGG" id="dzi:111304891"/>
<name>A0A6P5ZY40_DURZI</name>
<dbReference type="GO" id="GO:0003677">
    <property type="term" value="F:DNA binding"/>
    <property type="evidence" value="ECO:0007669"/>
    <property type="project" value="UniProtKB-KW"/>
</dbReference>
<evidence type="ECO:0000256" key="2">
    <source>
        <dbReference type="ARBA" id="ARBA00023125"/>
    </source>
</evidence>
<dbReference type="AlphaFoldDB" id="A0A6P5ZY40"/>
<dbReference type="PANTHER" id="PTHR31744">
    <property type="entry name" value="PROTEIN CUP-SHAPED COTYLEDON 2-RELATED"/>
    <property type="match status" value="1"/>
</dbReference>
<dbReference type="InterPro" id="IPR036093">
    <property type="entry name" value="NAC_dom_sf"/>
</dbReference>
<gene>
    <name evidence="8" type="primary">LOC111304891</name>
</gene>
<organism evidence="7 8">
    <name type="scientific">Durio zibethinus</name>
    <name type="common">Durian</name>
    <dbReference type="NCBI Taxonomy" id="66656"/>
    <lineage>
        <taxon>Eukaryota</taxon>
        <taxon>Viridiplantae</taxon>
        <taxon>Streptophyta</taxon>
        <taxon>Embryophyta</taxon>
        <taxon>Tracheophyta</taxon>
        <taxon>Spermatophyta</taxon>
        <taxon>Magnoliopsida</taxon>
        <taxon>eudicotyledons</taxon>
        <taxon>Gunneridae</taxon>
        <taxon>Pentapetalae</taxon>
        <taxon>rosids</taxon>
        <taxon>malvids</taxon>
        <taxon>Malvales</taxon>
        <taxon>Malvaceae</taxon>
        <taxon>Helicteroideae</taxon>
        <taxon>Durio</taxon>
    </lineage>
</organism>
<dbReference type="Gene3D" id="2.170.150.80">
    <property type="entry name" value="NAC domain"/>
    <property type="match status" value="1"/>
</dbReference>
<evidence type="ECO:0000256" key="3">
    <source>
        <dbReference type="ARBA" id="ARBA00023163"/>
    </source>
</evidence>
<dbReference type="GO" id="GO:0006355">
    <property type="term" value="P:regulation of DNA-templated transcription"/>
    <property type="evidence" value="ECO:0007669"/>
    <property type="project" value="InterPro"/>
</dbReference>
<dbReference type="PANTHER" id="PTHR31744:SF77">
    <property type="entry name" value="PROTEIN FEZ"/>
    <property type="match status" value="1"/>
</dbReference>
<feature type="compositionally biased region" description="Low complexity" evidence="5">
    <location>
        <begin position="171"/>
        <end position="181"/>
    </location>
</feature>
<feature type="region of interest" description="Disordered" evidence="5">
    <location>
        <begin position="171"/>
        <end position="201"/>
    </location>
</feature>
<evidence type="ECO:0000256" key="1">
    <source>
        <dbReference type="ARBA" id="ARBA00023015"/>
    </source>
</evidence>
<dbReference type="Proteomes" id="UP000515121">
    <property type="component" value="Unplaced"/>
</dbReference>
<sequence>MNYIKGFRFHPTDKELIELLWEKRVLDRDYIVQVGGSPVQVLTQLKDICEFEPGDLPGLSELESGDNAWYFFCSPRYKYRNSKRKNRVTKKGYWKPTGKPREILTTYDGNEIIGSRQTLVFYQRRVRDKMKNENKTPWVMYEFELTLNLPNLKSLTLCKLKKKYGKVEVSSVEEGQSSHGSPSNLENHRTNNATPQVQLNSNEPLTEPVAFTEYGEIQSQLTTNEQGNIECVDSLFVNNDELYSTQNYFVGENEGPKLSSDFQFYVADNDIPKNQDGFDKLISQQQTATNDSVETIITSLWGSTLVANDQTHTKQGRNQHNTSFAEPENEGSSLAFKNVVAEDSIPMVHSEFDEFLRKGMFMAELVPMPKAPKNSDGVQNHLFRTNEQNDEFWDLISFTTDEVEAYPEVFRSSQQNLAAKNEGLNFTYMNTVESPNNTCPVANGVF</sequence>
<protein>
    <submittedName>
        <fullName evidence="8">NAC domain-containing protein 79-like</fullName>
    </submittedName>
</protein>
<evidence type="ECO:0000256" key="4">
    <source>
        <dbReference type="ARBA" id="ARBA00023242"/>
    </source>
</evidence>
<dbReference type="RefSeq" id="XP_022757649.1">
    <property type="nucleotide sequence ID" value="XM_022901914.1"/>
</dbReference>
<reference evidence="8" key="1">
    <citation type="submission" date="2025-08" db="UniProtKB">
        <authorList>
            <consortium name="RefSeq"/>
        </authorList>
    </citation>
    <scope>IDENTIFICATION</scope>
    <source>
        <tissue evidence="8">Fruit stalk</tissue>
    </source>
</reference>
<dbReference type="SUPFAM" id="SSF101941">
    <property type="entry name" value="NAC domain"/>
    <property type="match status" value="1"/>
</dbReference>
<keyword evidence="1" id="KW-0805">Transcription regulation</keyword>
<evidence type="ECO:0000313" key="8">
    <source>
        <dbReference type="RefSeq" id="XP_022757649.1"/>
    </source>
</evidence>
<dbReference type="GeneID" id="111304891"/>
<evidence type="ECO:0000256" key="5">
    <source>
        <dbReference type="SAM" id="MobiDB-lite"/>
    </source>
</evidence>
<proteinExistence type="predicted"/>
<dbReference type="Pfam" id="PF02365">
    <property type="entry name" value="NAM"/>
    <property type="match status" value="1"/>
</dbReference>
<dbReference type="OrthoDB" id="774757at2759"/>
<keyword evidence="4" id="KW-0539">Nucleus</keyword>
<evidence type="ECO:0000259" key="6">
    <source>
        <dbReference type="PROSITE" id="PS51005"/>
    </source>
</evidence>
<evidence type="ECO:0000313" key="7">
    <source>
        <dbReference type="Proteomes" id="UP000515121"/>
    </source>
</evidence>
<keyword evidence="7" id="KW-1185">Reference proteome</keyword>
<feature type="compositionally biased region" description="Polar residues" evidence="5">
    <location>
        <begin position="182"/>
        <end position="201"/>
    </location>
</feature>
<dbReference type="PROSITE" id="PS51005">
    <property type="entry name" value="NAC"/>
    <property type="match status" value="1"/>
</dbReference>
<keyword evidence="2" id="KW-0238">DNA-binding</keyword>
<dbReference type="InterPro" id="IPR003441">
    <property type="entry name" value="NAC-dom"/>
</dbReference>
<feature type="domain" description="NAC" evidence="6">
    <location>
        <begin position="3"/>
        <end position="163"/>
    </location>
</feature>
<keyword evidence="3" id="KW-0804">Transcription</keyword>